<protein>
    <submittedName>
        <fullName evidence="2">Uncharacterized protein</fullName>
    </submittedName>
</protein>
<keyword evidence="1" id="KW-0472">Membrane</keyword>
<keyword evidence="1" id="KW-0812">Transmembrane</keyword>
<name>A0A1Y2IGG4_TRAC3</name>
<dbReference type="EMBL" id="KZ084125">
    <property type="protein sequence ID" value="OSC99713.1"/>
    <property type="molecule type" value="Genomic_DNA"/>
</dbReference>
<sequence length="195" mass="22584">MPQSVTIVTAIPDPPARPHENRPEWVQGAMERMLAGDYGDVFKRAVMWWAEFERRHLWTTASKNLPTDQRPKEIGNWLRLDRRKLSRTPAINDEAAYAKQWQCWWRKLQPDWREYDDLGHPVFGGEGSWGSLHQPGKNGILMVLLSLMWWKEIASPLTADEWQNAASDVLWVVWQMCTALSTAGCVFTFTIVLPH</sequence>
<gene>
    <name evidence="2" type="ORF">PYCCODRAFT_1372698</name>
</gene>
<proteinExistence type="predicted"/>
<keyword evidence="3" id="KW-1185">Reference proteome</keyword>
<dbReference type="OrthoDB" id="2746120at2759"/>
<reference evidence="2 3" key="1">
    <citation type="journal article" date="2015" name="Biotechnol. Biofuels">
        <title>Enhanced degradation of softwood versus hardwood by the white-rot fungus Pycnoporus coccineus.</title>
        <authorList>
            <person name="Couturier M."/>
            <person name="Navarro D."/>
            <person name="Chevret D."/>
            <person name="Henrissat B."/>
            <person name="Piumi F."/>
            <person name="Ruiz-Duenas F.J."/>
            <person name="Martinez A.T."/>
            <person name="Grigoriev I.V."/>
            <person name="Riley R."/>
            <person name="Lipzen A."/>
            <person name="Berrin J.G."/>
            <person name="Master E.R."/>
            <person name="Rosso M.N."/>
        </authorList>
    </citation>
    <scope>NUCLEOTIDE SEQUENCE [LARGE SCALE GENOMIC DNA]</scope>
    <source>
        <strain evidence="2 3">BRFM310</strain>
    </source>
</reference>
<dbReference type="Proteomes" id="UP000193067">
    <property type="component" value="Unassembled WGS sequence"/>
</dbReference>
<evidence type="ECO:0000256" key="1">
    <source>
        <dbReference type="SAM" id="Phobius"/>
    </source>
</evidence>
<evidence type="ECO:0000313" key="2">
    <source>
        <dbReference type="EMBL" id="OSC99713.1"/>
    </source>
</evidence>
<organism evidence="2 3">
    <name type="scientific">Trametes coccinea (strain BRFM310)</name>
    <name type="common">Pycnoporus coccineus</name>
    <dbReference type="NCBI Taxonomy" id="1353009"/>
    <lineage>
        <taxon>Eukaryota</taxon>
        <taxon>Fungi</taxon>
        <taxon>Dikarya</taxon>
        <taxon>Basidiomycota</taxon>
        <taxon>Agaricomycotina</taxon>
        <taxon>Agaricomycetes</taxon>
        <taxon>Polyporales</taxon>
        <taxon>Polyporaceae</taxon>
        <taxon>Trametes</taxon>
    </lineage>
</organism>
<dbReference type="AlphaFoldDB" id="A0A1Y2IGG4"/>
<evidence type="ECO:0000313" key="3">
    <source>
        <dbReference type="Proteomes" id="UP000193067"/>
    </source>
</evidence>
<dbReference type="STRING" id="1353009.A0A1Y2IGG4"/>
<accession>A0A1Y2IGG4</accession>
<feature type="transmembrane region" description="Helical" evidence="1">
    <location>
        <begin position="171"/>
        <end position="193"/>
    </location>
</feature>
<keyword evidence="1" id="KW-1133">Transmembrane helix</keyword>